<feature type="domain" description="TFIIS N-terminal" evidence="13">
    <location>
        <begin position="29"/>
        <end position="104"/>
    </location>
</feature>
<protein>
    <recommendedName>
        <fullName evidence="10">Transcription elongation factor</fullName>
    </recommendedName>
</protein>
<keyword evidence="10" id="KW-0805">Transcription regulation</keyword>
<evidence type="ECO:0000256" key="8">
    <source>
        <dbReference type="PROSITE-ProRule" id="PRU00472"/>
    </source>
</evidence>
<dbReference type="Gene3D" id="2.20.25.10">
    <property type="match status" value="1"/>
</dbReference>
<keyword evidence="3 10" id="KW-0479">Metal-binding</keyword>
<comment type="function">
    <text evidence="7">Necessary for efficient RNA polymerase II transcription elongation past template-encoded arresting sites. The arresting sites in DNA have the property of trapping a certain fraction of elongating RNA polymerases that pass through, resulting in locked ternary complexes. Cleavage of the nascent transcript by S-II allows the resumption of elongation from the new 3'-terminus.</text>
</comment>
<evidence type="ECO:0000256" key="11">
    <source>
        <dbReference type="SAM" id="MobiDB-lite"/>
    </source>
</evidence>
<keyword evidence="6 9" id="KW-0539">Nucleus</keyword>
<evidence type="ECO:0000259" key="14">
    <source>
        <dbReference type="PROSITE" id="PS51321"/>
    </source>
</evidence>
<dbReference type="CDD" id="cd00183">
    <property type="entry name" value="TFIIS_I"/>
    <property type="match status" value="1"/>
</dbReference>
<keyword evidence="5 10" id="KW-0862">Zinc</keyword>
<feature type="region of interest" description="Disordered" evidence="11">
    <location>
        <begin position="105"/>
        <end position="219"/>
    </location>
</feature>
<dbReference type="InterPro" id="IPR006289">
    <property type="entry name" value="TFSII"/>
</dbReference>
<feature type="compositionally biased region" description="Low complexity" evidence="11">
    <location>
        <begin position="165"/>
        <end position="205"/>
    </location>
</feature>
<dbReference type="Proteomes" id="UP000015101">
    <property type="component" value="Unassembled WGS sequence"/>
</dbReference>
<evidence type="ECO:0000259" key="13">
    <source>
        <dbReference type="PROSITE" id="PS51319"/>
    </source>
</evidence>
<dbReference type="InterPro" id="IPR036575">
    <property type="entry name" value="TFIIS_cen_dom_sf"/>
</dbReference>
<feature type="compositionally biased region" description="Basic and acidic residues" evidence="11">
    <location>
        <begin position="105"/>
        <end position="114"/>
    </location>
</feature>
<proteinExistence type="inferred from homology"/>
<dbReference type="EMBL" id="AMQM01003615">
    <property type="status" value="NOT_ANNOTATED_CDS"/>
    <property type="molecule type" value="Genomic_DNA"/>
</dbReference>
<dbReference type="Gene3D" id="1.20.930.10">
    <property type="entry name" value="Conserved domain common to transcription factors TFIIS, elongin A, CRSP70"/>
    <property type="match status" value="1"/>
</dbReference>
<dbReference type="CDD" id="cd13749">
    <property type="entry name" value="Zn-ribbon_TFIIS"/>
    <property type="match status" value="1"/>
</dbReference>
<dbReference type="PROSITE" id="PS51319">
    <property type="entry name" value="TFIIS_N"/>
    <property type="match status" value="1"/>
</dbReference>
<reference evidence="17" key="1">
    <citation type="submission" date="2012-12" db="EMBL/GenBank/DDBJ databases">
        <authorList>
            <person name="Hellsten U."/>
            <person name="Grimwood J."/>
            <person name="Chapman J.A."/>
            <person name="Shapiro H."/>
            <person name="Aerts A."/>
            <person name="Otillar R.P."/>
            <person name="Terry A.Y."/>
            <person name="Boore J.L."/>
            <person name="Simakov O."/>
            <person name="Marletaz F."/>
            <person name="Cho S.-J."/>
            <person name="Edsinger-Gonzales E."/>
            <person name="Havlak P."/>
            <person name="Kuo D.-H."/>
            <person name="Larsson T."/>
            <person name="Lv J."/>
            <person name="Arendt D."/>
            <person name="Savage R."/>
            <person name="Osoegawa K."/>
            <person name="de Jong P."/>
            <person name="Lindberg D.R."/>
            <person name="Seaver E.C."/>
            <person name="Weisblat D.A."/>
            <person name="Putnam N.H."/>
            <person name="Grigoriev I.V."/>
            <person name="Rokhsar D.S."/>
        </authorList>
    </citation>
    <scope>NUCLEOTIDE SEQUENCE</scope>
</reference>
<dbReference type="GeneID" id="20217788"/>
<dbReference type="NCBIfam" id="TIGR01385">
    <property type="entry name" value="TFSII"/>
    <property type="match status" value="1"/>
</dbReference>
<dbReference type="SMART" id="SM00510">
    <property type="entry name" value="TFS2M"/>
    <property type="match status" value="1"/>
</dbReference>
<dbReference type="FunFam" id="2.20.25.10:FF:000001">
    <property type="entry name" value="Probable Transcription elongation factor S-II"/>
    <property type="match status" value="1"/>
</dbReference>
<dbReference type="EMBL" id="KB096222">
    <property type="protein sequence ID" value="ESO07297.1"/>
    <property type="molecule type" value="Genomic_DNA"/>
</dbReference>
<dbReference type="SUPFAM" id="SSF57783">
    <property type="entry name" value="Zinc beta-ribbon"/>
    <property type="match status" value="1"/>
</dbReference>
<dbReference type="PANTHER" id="PTHR11477:SF0">
    <property type="entry name" value="IP08861P-RELATED"/>
    <property type="match status" value="1"/>
</dbReference>
<dbReference type="OrthoDB" id="44867at2759"/>
<dbReference type="eggNOG" id="KOG1105">
    <property type="taxonomic scope" value="Eukaryota"/>
</dbReference>
<feature type="compositionally biased region" description="Basic and acidic residues" evidence="11">
    <location>
        <begin position="208"/>
        <end position="219"/>
    </location>
</feature>
<dbReference type="STRING" id="6412.T1G9P2"/>
<evidence type="ECO:0000256" key="1">
    <source>
        <dbReference type="ARBA" id="ARBA00004123"/>
    </source>
</evidence>
<dbReference type="RefSeq" id="XP_009014675.1">
    <property type="nucleotide sequence ID" value="XM_009016427.1"/>
</dbReference>
<sequence>MASNNKNNSDKIDDGDCDSEIGSVKKLLEKLQKYSAMDKLIKKDEKKILKVLQKLESCNMTVEILKKTKVGLQVNQLKKKTDNTAIKTQAKSVVERWMKIFDASTAKRKEDKKAGKSSSGVAKTQPPPSPSTPSPPLLPPSPATPTLPSPPSAPSANLEKKPTKSPVSSSAVAAAAALNPSSSSQLSSQSSSSESTLVRSSSSSSKRLKIDDGHFHTDDPVRVSTRNMLFNALRSEGDDESDIQQLAAEIESCIFDEMKDTGTKYKNRIRSRTFNIKDPKNPQLKEKILNGLITPQRLAVMTSTEMASDELKNLRENFTKKAIHEAQAPSIAAAKSDLFRCSKCGKRDTTYNQVQTLSGDEPMTTFVVCNQCGNRWRFS</sequence>
<dbReference type="CTD" id="20217788"/>
<dbReference type="PIRSF" id="PIRSF006704">
    <property type="entry name" value="TF_IIS"/>
    <property type="match status" value="1"/>
</dbReference>
<dbReference type="GO" id="GO:0005634">
    <property type="term" value="C:nucleus"/>
    <property type="evidence" value="ECO:0000318"/>
    <property type="project" value="GO_Central"/>
</dbReference>
<keyword evidence="17" id="KW-1185">Reference proteome</keyword>
<evidence type="ECO:0000256" key="4">
    <source>
        <dbReference type="ARBA" id="ARBA00022771"/>
    </source>
</evidence>
<dbReference type="KEGG" id="hro:HELRODRAFT_98648"/>
<name>T1G9P2_HELRO</name>
<dbReference type="SMART" id="SM00509">
    <property type="entry name" value="TFS2N"/>
    <property type="match status" value="1"/>
</dbReference>
<dbReference type="InterPro" id="IPR035441">
    <property type="entry name" value="TFIIS/LEDGF_dom_sf"/>
</dbReference>
<dbReference type="SUPFAM" id="SSF47676">
    <property type="entry name" value="Conserved domain common to transcription factors TFIIS, elongin A, CRSP70"/>
    <property type="match status" value="1"/>
</dbReference>
<evidence type="ECO:0000256" key="7">
    <source>
        <dbReference type="ARBA" id="ARBA00025408"/>
    </source>
</evidence>
<dbReference type="PANTHER" id="PTHR11477">
    <property type="entry name" value="TRANSCRIPTION FACTOR S-II ZINC FINGER DOMAIN-CONTAINING PROTEIN"/>
    <property type="match status" value="1"/>
</dbReference>
<keyword evidence="10" id="KW-0238">DNA-binding</keyword>
<comment type="subcellular location">
    <subcellularLocation>
        <location evidence="1 9 10">Nucleus</location>
    </subcellularLocation>
</comment>
<dbReference type="InterPro" id="IPR001222">
    <property type="entry name" value="Znf_TFIIS"/>
</dbReference>
<dbReference type="GO" id="GO:0006357">
    <property type="term" value="P:regulation of transcription by RNA polymerase II"/>
    <property type="evidence" value="ECO:0000318"/>
    <property type="project" value="GO_Central"/>
</dbReference>
<dbReference type="PROSITE" id="PS51133">
    <property type="entry name" value="ZF_TFIIS_2"/>
    <property type="match status" value="1"/>
</dbReference>
<dbReference type="GO" id="GO:0003677">
    <property type="term" value="F:DNA binding"/>
    <property type="evidence" value="ECO:0007669"/>
    <property type="project" value="UniProtKB-KW"/>
</dbReference>
<reference evidence="15 17" key="2">
    <citation type="journal article" date="2013" name="Nature">
        <title>Insights into bilaterian evolution from three spiralian genomes.</title>
        <authorList>
            <person name="Simakov O."/>
            <person name="Marletaz F."/>
            <person name="Cho S.J."/>
            <person name="Edsinger-Gonzales E."/>
            <person name="Havlak P."/>
            <person name="Hellsten U."/>
            <person name="Kuo D.H."/>
            <person name="Larsson T."/>
            <person name="Lv J."/>
            <person name="Arendt D."/>
            <person name="Savage R."/>
            <person name="Osoegawa K."/>
            <person name="de Jong P."/>
            <person name="Grimwood J."/>
            <person name="Chapman J.A."/>
            <person name="Shapiro H."/>
            <person name="Aerts A."/>
            <person name="Otillar R.P."/>
            <person name="Terry A.Y."/>
            <person name="Boore J.L."/>
            <person name="Grigoriev I.V."/>
            <person name="Lindberg D.R."/>
            <person name="Seaver E.C."/>
            <person name="Weisblat D.A."/>
            <person name="Putnam N.H."/>
            <person name="Rokhsar D.S."/>
        </authorList>
    </citation>
    <scope>NUCLEOTIDE SEQUENCE</scope>
</reference>
<evidence type="ECO:0000313" key="17">
    <source>
        <dbReference type="Proteomes" id="UP000015101"/>
    </source>
</evidence>
<keyword evidence="4 8" id="KW-0863">Zinc-finger</keyword>
<dbReference type="SMART" id="SM00440">
    <property type="entry name" value="ZnF_C2C2"/>
    <property type="match status" value="1"/>
</dbReference>
<dbReference type="GO" id="GO:0008270">
    <property type="term" value="F:zinc ion binding"/>
    <property type="evidence" value="ECO:0007669"/>
    <property type="project" value="UniProtKB-UniRule"/>
</dbReference>
<keyword evidence="10" id="KW-0804">Transcription</keyword>
<evidence type="ECO:0000256" key="3">
    <source>
        <dbReference type="ARBA" id="ARBA00022723"/>
    </source>
</evidence>
<dbReference type="InterPro" id="IPR017923">
    <property type="entry name" value="TFIIS_N"/>
</dbReference>
<reference evidence="16" key="3">
    <citation type="submission" date="2015-06" db="UniProtKB">
        <authorList>
            <consortium name="EnsemblMetazoa"/>
        </authorList>
    </citation>
    <scope>IDENTIFICATION</scope>
</reference>
<evidence type="ECO:0000313" key="15">
    <source>
        <dbReference type="EMBL" id="ESO07297.1"/>
    </source>
</evidence>
<feature type="domain" description="TFIIS-type" evidence="12">
    <location>
        <begin position="337"/>
        <end position="377"/>
    </location>
</feature>
<dbReference type="SUPFAM" id="SSF46942">
    <property type="entry name" value="Elongation factor TFIIS domain 2"/>
    <property type="match status" value="1"/>
</dbReference>
<dbReference type="EnsemblMetazoa" id="HelroT98648">
    <property type="protein sequence ID" value="HelroP98648"/>
    <property type="gene ID" value="HelroG98648"/>
</dbReference>
<feature type="compositionally biased region" description="Pro residues" evidence="11">
    <location>
        <begin position="125"/>
        <end position="153"/>
    </location>
</feature>
<dbReference type="GO" id="GO:0006368">
    <property type="term" value="P:transcription elongation by RNA polymerase II"/>
    <property type="evidence" value="ECO:0007669"/>
    <property type="project" value="InterPro"/>
</dbReference>
<evidence type="ECO:0000259" key="12">
    <source>
        <dbReference type="PROSITE" id="PS51133"/>
    </source>
</evidence>
<dbReference type="PROSITE" id="PS51321">
    <property type="entry name" value="TFIIS_CENTRAL"/>
    <property type="match status" value="1"/>
</dbReference>
<dbReference type="Pfam" id="PF07500">
    <property type="entry name" value="TFIIS_M"/>
    <property type="match status" value="1"/>
</dbReference>
<accession>T1G9P2</accession>
<organism evidence="16 17">
    <name type="scientific">Helobdella robusta</name>
    <name type="common">Californian leech</name>
    <dbReference type="NCBI Taxonomy" id="6412"/>
    <lineage>
        <taxon>Eukaryota</taxon>
        <taxon>Metazoa</taxon>
        <taxon>Spiralia</taxon>
        <taxon>Lophotrochozoa</taxon>
        <taxon>Annelida</taxon>
        <taxon>Clitellata</taxon>
        <taxon>Hirudinea</taxon>
        <taxon>Rhynchobdellida</taxon>
        <taxon>Glossiphoniidae</taxon>
        <taxon>Helobdella</taxon>
    </lineage>
</organism>
<evidence type="ECO:0000256" key="10">
    <source>
        <dbReference type="RuleBase" id="RU368078"/>
    </source>
</evidence>
<dbReference type="HOGENOM" id="CLU_037637_2_0_1"/>
<evidence type="ECO:0000256" key="5">
    <source>
        <dbReference type="ARBA" id="ARBA00022833"/>
    </source>
</evidence>
<evidence type="ECO:0000256" key="9">
    <source>
        <dbReference type="PROSITE-ProRule" id="PRU00649"/>
    </source>
</evidence>
<dbReference type="InterPro" id="IPR003618">
    <property type="entry name" value="TFIIS_cen_dom"/>
</dbReference>
<dbReference type="InParanoid" id="T1G9P2"/>
<dbReference type="Gene3D" id="1.10.472.30">
    <property type="entry name" value="Transcription elongation factor S-II, central domain"/>
    <property type="match status" value="1"/>
</dbReference>
<comment type="similarity">
    <text evidence="2 10">Belongs to the TFS-II family.</text>
</comment>
<dbReference type="InterPro" id="IPR035100">
    <property type="entry name" value="TF_IIS-typ"/>
</dbReference>
<dbReference type="Pfam" id="PF01096">
    <property type="entry name" value="Zn_ribbon_TFIIS"/>
    <property type="match status" value="1"/>
</dbReference>
<dbReference type="AlphaFoldDB" id="T1G9P2"/>
<evidence type="ECO:0000313" key="16">
    <source>
        <dbReference type="EnsemblMetazoa" id="HelroP98648"/>
    </source>
</evidence>
<gene>
    <name evidence="16" type="primary">20217788</name>
    <name evidence="15" type="ORF">HELRODRAFT_98648</name>
</gene>
<evidence type="ECO:0000256" key="6">
    <source>
        <dbReference type="ARBA" id="ARBA00023242"/>
    </source>
</evidence>
<dbReference type="InterPro" id="IPR003617">
    <property type="entry name" value="TFIIS/CRSP70_N_sub"/>
</dbReference>
<evidence type="ECO:0000256" key="2">
    <source>
        <dbReference type="ARBA" id="ARBA00009647"/>
    </source>
</evidence>
<feature type="domain" description="TFIIS central" evidence="14">
    <location>
        <begin position="221"/>
        <end position="334"/>
    </location>
</feature>
<dbReference type="Pfam" id="PF08711">
    <property type="entry name" value="Med26"/>
    <property type="match status" value="1"/>
</dbReference>